<comment type="similarity">
    <text evidence="1">Belongs to the staphylococcal tandem lipoprotein family.</text>
</comment>
<dbReference type="NCBIfam" id="TIGR01742">
    <property type="entry name" value="SA_tandem_lipo"/>
    <property type="match status" value="1"/>
</dbReference>
<dbReference type="Pfam" id="PF04507">
    <property type="entry name" value="DUF576"/>
    <property type="match status" value="1"/>
</dbReference>
<organism evidence="2">
    <name type="scientific">Staphylococcus epidermidis</name>
    <dbReference type="NCBI Taxonomy" id="1282"/>
    <lineage>
        <taxon>Bacteria</taxon>
        <taxon>Bacillati</taxon>
        <taxon>Bacillota</taxon>
        <taxon>Bacilli</taxon>
        <taxon>Bacillales</taxon>
        <taxon>Staphylococcaceae</taxon>
        <taxon>Staphylococcus</taxon>
    </lineage>
</organism>
<dbReference type="EMBL" id="MK784553">
    <property type="protein sequence ID" value="QHN74316.1"/>
    <property type="molecule type" value="Genomic_DNA"/>
</dbReference>
<dbReference type="AlphaFoldDB" id="A0A6B9V1Q9"/>
<dbReference type="RefSeq" id="WP_002505429.1">
    <property type="nucleotide sequence ID" value="NZ_JBPANW010000001.1"/>
</dbReference>
<dbReference type="InterPro" id="IPR038641">
    <property type="entry name" value="Csa_sf"/>
</dbReference>
<evidence type="ECO:0008006" key="3">
    <source>
        <dbReference type="Google" id="ProtNLM"/>
    </source>
</evidence>
<dbReference type="Gene3D" id="2.50.20.40">
    <property type="match status" value="1"/>
</dbReference>
<dbReference type="InterPro" id="IPR007595">
    <property type="entry name" value="Csa"/>
</dbReference>
<name>A0A6B9V1Q9_STAEP</name>
<protein>
    <recommendedName>
        <fullName evidence="3">Tandem-type lipoprotein</fullName>
    </recommendedName>
</protein>
<reference evidence="2" key="1">
    <citation type="journal article" date="2020" name="MBio">
        <title>Staphylococcus epidermidis MSCRAMM SesJ is Encoded in Composite Islands.</title>
        <authorList>
            <person name="Arora S."/>
            <person name="Li X."/>
            <person name="Hillhouse A."/>
            <person name="Konganti K."/>
            <person name="Little S.V."/>
            <person name="Lawhon S.D."/>
            <person name="Threadgill D."/>
            <person name="Shelburne S."/>
            <person name="Hook M."/>
        </authorList>
    </citation>
    <scope>NUCLEOTIDE SEQUENCE</scope>
    <source>
        <strain evidence="2">MB2193</strain>
    </source>
</reference>
<proteinExistence type="inferred from homology"/>
<evidence type="ECO:0000313" key="2">
    <source>
        <dbReference type="EMBL" id="QHN74316.1"/>
    </source>
</evidence>
<dbReference type="PROSITE" id="PS51257">
    <property type="entry name" value="PROKAR_LIPOPROTEIN"/>
    <property type="match status" value="1"/>
</dbReference>
<sequence>MKHSKKLLLCVSFLLITVFIGGCGFMNKDDNKETEIKKSFNKTLSMYPIKNLEDLYDKEGYRDEEFDKDDKGTWLLHSEMAIQRKGEDLETRGMVLKINRNTQTSKGDYITNKFTYDNKGRPQNNKKKYPVKMENNKIIPIKKIEDSKIKREIDEFKFFAQYANFKDLKEYKNGNIATNPKVPSYSAEYDLKNSDYNVKQLRKRYDIPTKQAPKLLLKGTGNLKGSSIGTKDVEFTFIEDKKENIYFSDSMNFMPSEDD</sequence>
<accession>A0A6B9V1Q9</accession>
<evidence type="ECO:0000256" key="1">
    <source>
        <dbReference type="ARBA" id="ARBA00009715"/>
    </source>
</evidence>